<evidence type="ECO:0000313" key="1">
    <source>
        <dbReference type="EMBL" id="KAJ6701252.1"/>
    </source>
</evidence>
<reference evidence="1" key="2">
    <citation type="journal article" date="2023" name="Int. J. Mol. Sci.">
        <title>De Novo Assembly and Annotation of 11 Diverse Shrub Willow (Salix) Genomes Reveals Novel Gene Organization in Sex-Linked Regions.</title>
        <authorList>
            <person name="Hyden B."/>
            <person name="Feng K."/>
            <person name="Yates T.B."/>
            <person name="Jawdy S."/>
            <person name="Cereghino C."/>
            <person name="Smart L.B."/>
            <person name="Muchero W."/>
        </authorList>
    </citation>
    <scope>NUCLEOTIDE SEQUENCE</scope>
    <source>
        <tissue evidence="1">Shoot tip</tissue>
    </source>
</reference>
<dbReference type="Proteomes" id="UP001151752">
    <property type="component" value="Chromosome 1"/>
</dbReference>
<comment type="caution">
    <text evidence="1">The sequence shown here is derived from an EMBL/GenBank/DDBJ whole genome shotgun (WGS) entry which is preliminary data.</text>
</comment>
<accession>A0A9Q0T504</accession>
<dbReference type="EMBL" id="JAPFFM010000016">
    <property type="protein sequence ID" value="KAJ6701252.1"/>
    <property type="molecule type" value="Genomic_DNA"/>
</dbReference>
<sequence length="110" mass="12902">MFWFCDKICENLSLYKALLKKKKGSREINTTTPQPPNVLAWKLTINNKNKLLNKNKKKLQPHVAHQLFIYWVYDISKGSLLTLYFSSTMKLGEEHEILANPFQQNNVLYS</sequence>
<name>A0A9Q0T504_9ROSI</name>
<reference evidence="1" key="1">
    <citation type="submission" date="2022-11" db="EMBL/GenBank/DDBJ databases">
        <authorList>
            <person name="Hyden B.L."/>
            <person name="Feng K."/>
            <person name="Yates T."/>
            <person name="Jawdy S."/>
            <person name="Smart L.B."/>
            <person name="Muchero W."/>
        </authorList>
    </citation>
    <scope>NUCLEOTIDE SEQUENCE</scope>
    <source>
        <tissue evidence="1">Shoot tip</tissue>
    </source>
</reference>
<proteinExistence type="predicted"/>
<organism evidence="1 2">
    <name type="scientific">Salix koriyanagi</name>
    <dbReference type="NCBI Taxonomy" id="2511006"/>
    <lineage>
        <taxon>Eukaryota</taxon>
        <taxon>Viridiplantae</taxon>
        <taxon>Streptophyta</taxon>
        <taxon>Embryophyta</taxon>
        <taxon>Tracheophyta</taxon>
        <taxon>Spermatophyta</taxon>
        <taxon>Magnoliopsida</taxon>
        <taxon>eudicotyledons</taxon>
        <taxon>Gunneridae</taxon>
        <taxon>Pentapetalae</taxon>
        <taxon>rosids</taxon>
        <taxon>fabids</taxon>
        <taxon>Malpighiales</taxon>
        <taxon>Salicaceae</taxon>
        <taxon>Saliceae</taxon>
        <taxon>Salix</taxon>
    </lineage>
</organism>
<gene>
    <name evidence="1" type="ORF">OIU74_012580</name>
</gene>
<protein>
    <submittedName>
        <fullName evidence="1">Uncharacterized protein</fullName>
    </submittedName>
</protein>
<dbReference type="AlphaFoldDB" id="A0A9Q0T504"/>
<evidence type="ECO:0000313" key="2">
    <source>
        <dbReference type="Proteomes" id="UP001151752"/>
    </source>
</evidence>
<keyword evidence="2" id="KW-1185">Reference proteome</keyword>